<protein>
    <recommendedName>
        <fullName evidence="7">60 kDa chaperonin</fullName>
    </recommendedName>
</protein>
<dbReference type="InterPro" id="IPR002423">
    <property type="entry name" value="Cpn60/GroEL/TCP-1"/>
</dbReference>
<dbReference type="GO" id="GO:0005524">
    <property type="term" value="F:ATP binding"/>
    <property type="evidence" value="ECO:0007669"/>
    <property type="project" value="UniProtKB-KW"/>
</dbReference>
<dbReference type="InterPro" id="IPR027409">
    <property type="entry name" value="GroEL-like_apical_dom_sf"/>
</dbReference>
<dbReference type="Proteomes" id="UP000663347">
    <property type="component" value="Chromosome"/>
</dbReference>
<dbReference type="EMBL" id="CP071412">
    <property type="protein sequence ID" value="QSW37935.1"/>
    <property type="molecule type" value="Genomic_DNA"/>
</dbReference>
<dbReference type="CDD" id="cd03344">
    <property type="entry name" value="GroEL"/>
    <property type="match status" value="1"/>
</dbReference>
<gene>
    <name evidence="8" type="primary">groL</name>
    <name evidence="8" type="ORF">JSR06_00545</name>
</gene>
<comment type="function">
    <text evidence="7">Together with its co-chaperonin GroES, plays an essential role in assisting protein folding. The GroEL-GroES system forms a nano-cage that allows encapsulation of the non-native substrate proteins and provides a physical environment optimized to promote and accelerate protein folding.</text>
</comment>
<dbReference type="NCBIfam" id="NF009488">
    <property type="entry name" value="PRK12850.1"/>
    <property type="match status" value="1"/>
</dbReference>
<reference evidence="8" key="1">
    <citation type="submission" date="2021-02" db="EMBL/GenBank/DDBJ databases">
        <authorList>
            <person name="Franco D."/>
        </authorList>
    </citation>
    <scope>NUCLEOTIDE SEQUENCE</scope>
    <source>
        <strain evidence="8">RANSCY</strain>
    </source>
</reference>
<evidence type="ECO:0000256" key="6">
    <source>
        <dbReference type="RuleBase" id="RU000418"/>
    </source>
</evidence>
<dbReference type="InterPro" id="IPR018370">
    <property type="entry name" value="Chaperonin_Cpn60_CS"/>
</dbReference>
<dbReference type="GO" id="GO:0042026">
    <property type="term" value="P:protein refolding"/>
    <property type="evidence" value="ECO:0007669"/>
    <property type="project" value="InterPro"/>
</dbReference>
<evidence type="ECO:0000313" key="8">
    <source>
        <dbReference type="EMBL" id="QSW37935.1"/>
    </source>
</evidence>
<reference evidence="8" key="2">
    <citation type="submission" date="2021-03" db="EMBL/GenBank/DDBJ databases">
        <title>Alternative transmission patterns in independently acquired nutritional co-symbionts of Dictyopharidae planthoppers.</title>
        <authorList>
            <person name="Michalik A."/>
            <person name="Lukasik P."/>
        </authorList>
    </citation>
    <scope>NUCLEOTIDE SEQUENCE</scope>
    <source>
        <strain evidence="8">RANSCY</strain>
    </source>
</reference>
<dbReference type="InterPro" id="IPR001844">
    <property type="entry name" value="Cpn60/GroEL"/>
</dbReference>
<sequence>MYKKILTGSKLRNKIIKGINSASNIIKITLGPKGRNVIIEKRFGSPVITKDGVTVAKEIEFKDKVENIGVQLLKEVSLKTNETSGDGTTTATVLANSIIKNGMKYIALGIDPIKIKKELSYFFNIINKRLSNKSKKIANLKEICSVGTISSNNDINIGEMISKAISKVGNDGVITIEEGKSSCDELVIVNGMQFDKGYMSPYFLKDNSRDKITLNDPYILICEDKIDNFRDIVPILEDVSKIGKPLLVIVDDLESDVLNSIVLNTIRGVLKVVVVKAPSFGEKRRNILSDISLLTKSKVINSSVGIPLKDIKVSDLGRAKRAIVLKEETIIISNKDNEENVLKRIKLLKKSIPSLETSFEVSKLRERISKLSGGIAVIKVGGNSEIEVKERKYRIEDALNATKAAIEEGILPGGGIALLRVSEWLLSKKKYSFNKIGLDIITESIKEPFIQILKNAGIEHKVVMSKINGKGNFGFDLVDNEYCDFIIKGVIDPTKVVRLALQNAISVSSLVLTIGGVITSKGRIRPEYDGVK</sequence>
<keyword evidence="4" id="KW-0143">Chaperone</keyword>
<evidence type="ECO:0000256" key="4">
    <source>
        <dbReference type="ARBA" id="ARBA00023186"/>
    </source>
</evidence>
<dbReference type="InterPro" id="IPR027413">
    <property type="entry name" value="GROEL-like_equatorial_sf"/>
</dbReference>
<dbReference type="NCBIfam" id="NF009489">
    <property type="entry name" value="PRK12851.1"/>
    <property type="match status" value="1"/>
</dbReference>
<proteinExistence type="inferred from homology"/>
<evidence type="ECO:0000313" key="9">
    <source>
        <dbReference type="Proteomes" id="UP000663347"/>
    </source>
</evidence>
<dbReference type="SUPFAM" id="SSF48592">
    <property type="entry name" value="GroEL equatorial domain-like"/>
    <property type="match status" value="1"/>
</dbReference>
<comment type="similarity">
    <text evidence="1 6">Belongs to the chaperonin (HSP60) family.</text>
</comment>
<dbReference type="SUPFAM" id="SSF52029">
    <property type="entry name" value="GroEL apical domain-like"/>
    <property type="match status" value="1"/>
</dbReference>
<dbReference type="AlphaFoldDB" id="A0A974X7E2"/>
<name>A0A974X7E2_9PROT</name>
<dbReference type="PROSITE" id="PS00296">
    <property type="entry name" value="CHAPERONINS_CPN60"/>
    <property type="match status" value="1"/>
</dbReference>
<dbReference type="PANTHER" id="PTHR45633">
    <property type="entry name" value="60 KDA HEAT SHOCK PROTEIN, MITOCHONDRIAL"/>
    <property type="match status" value="1"/>
</dbReference>
<dbReference type="PRINTS" id="PR00298">
    <property type="entry name" value="CHAPERONIN60"/>
</dbReference>
<dbReference type="GO" id="GO:0140662">
    <property type="term" value="F:ATP-dependent protein folding chaperone"/>
    <property type="evidence" value="ECO:0007669"/>
    <property type="project" value="InterPro"/>
</dbReference>
<evidence type="ECO:0000256" key="5">
    <source>
        <dbReference type="ARBA" id="ARBA00023235"/>
    </source>
</evidence>
<comment type="subunit">
    <text evidence="7">Forms a cylinder of 14 subunits composed of two heptameric rings stacked back-to-back. Interacts with the co-chaperonin GroES.</text>
</comment>
<organism evidence="8 9">
    <name type="scientific">Candidatus Vidania fulgoroideorum</name>
    <dbReference type="NCBI Taxonomy" id="881286"/>
    <lineage>
        <taxon>Bacteria</taxon>
        <taxon>Pseudomonadati</taxon>
        <taxon>Pseudomonadota</taxon>
        <taxon>Betaproteobacteria</taxon>
        <taxon>Candidatus Vidania</taxon>
    </lineage>
</organism>
<dbReference type="FunFam" id="3.50.7.10:FF:000001">
    <property type="entry name" value="60 kDa chaperonin"/>
    <property type="match status" value="1"/>
</dbReference>
<evidence type="ECO:0000256" key="1">
    <source>
        <dbReference type="ARBA" id="ARBA00006607"/>
    </source>
</evidence>
<keyword evidence="5" id="KW-0413">Isomerase</keyword>
<dbReference type="SUPFAM" id="SSF54849">
    <property type="entry name" value="GroEL-intermediate domain like"/>
    <property type="match status" value="1"/>
</dbReference>
<dbReference type="Gene3D" id="3.30.260.10">
    <property type="entry name" value="TCP-1-like chaperonin intermediate domain"/>
    <property type="match status" value="1"/>
</dbReference>
<evidence type="ECO:0000256" key="2">
    <source>
        <dbReference type="ARBA" id="ARBA00022741"/>
    </source>
</evidence>
<evidence type="ECO:0000256" key="3">
    <source>
        <dbReference type="ARBA" id="ARBA00022840"/>
    </source>
</evidence>
<dbReference type="InterPro" id="IPR027410">
    <property type="entry name" value="TCP-1-like_intermed_sf"/>
</dbReference>
<dbReference type="GO" id="GO:0016853">
    <property type="term" value="F:isomerase activity"/>
    <property type="evidence" value="ECO:0007669"/>
    <property type="project" value="UniProtKB-KW"/>
</dbReference>
<dbReference type="Gene3D" id="3.50.7.10">
    <property type="entry name" value="GroEL"/>
    <property type="match status" value="1"/>
</dbReference>
<keyword evidence="2" id="KW-0547">Nucleotide-binding</keyword>
<dbReference type="Pfam" id="PF00118">
    <property type="entry name" value="Cpn60_TCP1"/>
    <property type="match status" value="1"/>
</dbReference>
<dbReference type="NCBIfam" id="TIGR02348">
    <property type="entry name" value="GroEL"/>
    <property type="match status" value="1"/>
</dbReference>
<dbReference type="NCBIfam" id="NF000592">
    <property type="entry name" value="PRK00013.1"/>
    <property type="match status" value="1"/>
</dbReference>
<keyword evidence="3" id="KW-0067">ATP-binding</keyword>
<evidence type="ECO:0000256" key="7">
    <source>
        <dbReference type="RuleBase" id="RU000419"/>
    </source>
</evidence>
<dbReference type="Gene3D" id="1.10.560.10">
    <property type="entry name" value="GroEL-like equatorial domain"/>
    <property type="match status" value="1"/>
</dbReference>
<dbReference type="NCBIfam" id="NF009487">
    <property type="entry name" value="PRK12849.1"/>
    <property type="match status" value="1"/>
</dbReference>
<accession>A0A974X7E2</accession>